<keyword evidence="2" id="KW-1185">Reference proteome</keyword>
<dbReference type="Gene3D" id="1.20.120.450">
    <property type="entry name" value="dinb family like domain"/>
    <property type="match status" value="1"/>
</dbReference>
<gene>
    <name evidence="1" type="ORF">AN215_14220</name>
</gene>
<evidence type="ECO:0000313" key="2">
    <source>
        <dbReference type="Proteomes" id="UP000176087"/>
    </source>
</evidence>
<dbReference type="RefSeq" id="WP_070009434.1">
    <property type="nucleotide sequence ID" value="NZ_LJGS01000036.1"/>
</dbReference>
<protein>
    <recommendedName>
        <fullName evidence="3">Mini-circle protein</fullName>
    </recommendedName>
</protein>
<sequence length="194" mass="21224">MPVVVKPEAPGDERGALLAYLDAQRGGIRRALHGLTEEQARSVPSASALSLAGVLKHVTYGERGWLRTFQADGQDYDFTAAAAEWEDSFTPHEDETVESLLDLYTRAAQETDAAVRAIGSLDETFDSPKVPWDEGGKRSWRYGLLHLIEETARHAGHADVIRESIDGKGAFDLVFETGAMPEPDWAAFGSEPLK</sequence>
<name>A0A1E7JQL2_9ACTN</name>
<dbReference type="Proteomes" id="UP000176087">
    <property type="component" value="Unassembled WGS sequence"/>
</dbReference>
<dbReference type="AlphaFoldDB" id="A0A1E7JQL2"/>
<evidence type="ECO:0000313" key="1">
    <source>
        <dbReference type="EMBL" id="OEU90558.1"/>
    </source>
</evidence>
<proteinExistence type="predicted"/>
<accession>A0A1E7JQL2</accession>
<dbReference type="EMBL" id="LJGT01000038">
    <property type="protein sequence ID" value="OEU90558.1"/>
    <property type="molecule type" value="Genomic_DNA"/>
</dbReference>
<dbReference type="Pfam" id="PF04978">
    <property type="entry name" value="MST"/>
    <property type="match status" value="1"/>
</dbReference>
<comment type="caution">
    <text evidence="1">The sequence shown here is derived from an EMBL/GenBank/DDBJ whole genome shotgun (WGS) entry which is preliminary data.</text>
</comment>
<reference evidence="1 2" key="1">
    <citation type="journal article" date="2016" name="Front. Microbiol.">
        <title>Comparative Genomics Analysis of Streptomyces Species Reveals Their Adaptation to the Marine Environment and Their Diversity at the Genomic Level.</title>
        <authorList>
            <person name="Tian X."/>
            <person name="Zhang Z."/>
            <person name="Yang T."/>
            <person name="Chen M."/>
            <person name="Li J."/>
            <person name="Chen F."/>
            <person name="Yang J."/>
            <person name="Li W."/>
            <person name="Zhang B."/>
            <person name="Zhang Z."/>
            <person name="Wu J."/>
            <person name="Zhang C."/>
            <person name="Long L."/>
            <person name="Xiao J."/>
        </authorList>
    </citation>
    <scope>NUCLEOTIDE SEQUENCE [LARGE SCALE GENOMIC DNA]</scope>
    <source>
        <strain evidence="1 2">SCSIO 10390</strain>
    </source>
</reference>
<dbReference type="InterPro" id="IPR007061">
    <property type="entry name" value="MST-like"/>
</dbReference>
<dbReference type="SUPFAM" id="SSF109854">
    <property type="entry name" value="DinB/YfiT-like putative metalloenzymes"/>
    <property type="match status" value="1"/>
</dbReference>
<organism evidence="1 2">
    <name type="scientific">Streptomyces abyssalis</name>
    <dbReference type="NCBI Taxonomy" id="933944"/>
    <lineage>
        <taxon>Bacteria</taxon>
        <taxon>Bacillati</taxon>
        <taxon>Actinomycetota</taxon>
        <taxon>Actinomycetes</taxon>
        <taxon>Kitasatosporales</taxon>
        <taxon>Streptomycetaceae</taxon>
        <taxon>Streptomyces</taxon>
    </lineage>
</organism>
<dbReference type="STRING" id="933944.AN215_14220"/>
<evidence type="ECO:0008006" key="3">
    <source>
        <dbReference type="Google" id="ProtNLM"/>
    </source>
</evidence>
<dbReference type="PATRIC" id="fig|933944.5.peg.5927"/>
<dbReference type="InterPro" id="IPR034660">
    <property type="entry name" value="DinB/YfiT-like"/>
</dbReference>
<dbReference type="OrthoDB" id="4548523at2"/>